<dbReference type="PANTHER" id="PTHR33221:SF2">
    <property type="entry name" value="TRANSCRIPTIONAL REGULATOR"/>
    <property type="match status" value="1"/>
</dbReference>
<dbReference type="PANTHER" id="PTHR33221">
    <property type="entry name" value="WINGED HELIX-TURN-HELIX TRANSCRIPTIONAL REGULATOR, RRF2 FAMILY"/>
    <property type="match status" value="1"/>
</dbReference>
<dbReference type="CDD" id="cd00090">
    <property type="entry name" value="HTH_ARSR"/>
    <property type="match status" value="1"/>
</dbReference>
<dbReference type="NCBIfam" id="TIGR02944">
    <property type="entry name" value="suf_reg_Xantho"/>
    <property type="match status" value="1"/>
</dbReference>
<reference evidence="1 2" key="1">
    <citation type="journal article" date="2021" name="Int. J. Syst. Evol. Microbiol.">
        <title>Steroidobacter gossypii sp. nov., isolated from soil of cotton cropping field.</title>
        <authorList>
            <person name="Huang R."/>
            <person name="Yang S."/>
            <person name="Zhen C."/>
            <person name="Liu W."/>
        </authorList>
    </citation>
    <scope>NUCLEOTIDE SEQUENCE [LARGE SCALE GENOMIC DNA]</scope>
    <source>
        <strain evidence="1 2">S1-65</strain>
    </source>
</reference>
<dbReference type="PROSITE" id="PS01332">
    <property type="entry name" value="HTH_RRF2_1"/>
    <property type="match status" value="1"/>
</dbReference>
<gene>
    <name evidence="1" type="ORF">JM946_20270</name>
</gene>
<dbReference type="Proteomes" id="UP000661077">
    <property type="component" value="Unassembled WGS sequence"/>
</dbReference>
<protein>
    <submittedName>
        <fullName evidence="1">SUF system Fe-S cluster assembly regulator</fullName>
    </submittedName>
</protein>
<dbReference type="PROSITE" id="PS51197">
    <property type="entry name" value="HTH_RRF2_2"/>
    <property type="match status" value="1"/>
</dbReference>
<dbReference type="EMBL" id="JAEVLS010000004">
    <property type="protein sequence ID" value="MBM0107077.1"/>
    <property type="molecule type" value="Genomic_DNA"/>
</dbReference>
<accession>A0ABS1X1J3</accession>
<dbReference type="InterPro" id="IPR036390">
    <property type="entry name" value="WH_DNA-bd_sf"/>
</dbReference>
<proteinExistence type="predicted"/>
<evidence type="ECO:0000313" key="2">
    <source>
        <dbReference type="Proteomes" id="UP000661077"/>
    </source>
</evidence>
<organism evidence="1 2">
    <name type="scientific">Steroidobacter gossypii</name>
    <dbReference type="NCBI Taxonomy" id="2805490"/>
    <lineage>
        <taxon>Bacteria</taxon>
        <taxon>Pseudomonadati</taxon>
        <taxon>Pseudomonadota</taxon>
        <taxon>Gammaproteobacteria</taxon>
        <taxon>Steroidobacterales</taxon>
        <taxon>Steroidobacteraceae</taxon>
        <taxon>Steroidobacter</taxon>
    </lineage>
</organism>
<sequence length="152" mass="15999">MLRISKLTDYGTVILARLAGQPDRLWTAAEVAEATHIGLPTVSKLLKKLQRSGLVISARGSHGGYQLAQPPAEITAARILDALEGPVAITECSGSHSTCGLESQCAVGHTWQKVNAAIRRALTDVSLAELAGTPRGVTTTAVPLTRLRASHD</sequence>
<keyword evidence="2" id="KW-1185">Reference proteome</keyword>
<dbReference type="InterPro" id="IPR000944">
    <property type="entry name" value="Tscrpt_reg_Rrf2"/>
</dbReference>
<dbReference type="Pfam" id="PF02082">
    <property type="entry name" value="Rrf2"/>
    <property type="match status" value="1"/>
</dbReference>
<evidence type="ECO:0000313" key="1">
    <source>
        <dbReference type="EMBL" id="MBM0107077.1"/>
    </source>
</evidence>
<dbReference type="InterPro" id="IPR014290">
    <property type="entry name" value="SUF_FeS_clus_asmbl_reg"/>
</dbReference>
<dbReference type="InterPro" id="IPR036388">
    <property type="entry name" value="WH-like_DNA-bd_sf"/>
</dbReference>
<dbReference type="NCBIfam" id="TIGR00738">
    <property type="entry name" value="rrf2_super"/>
    <property type="match status" value="1"/>
</dbReference>
<comment type="caution">
    <text evidence="1">The sequence shown here is derived from an EMBL/GenBank/DDBJ whole genome shotgun (WGS) entry which is preliminary data.</text>
</comment>
<name>A0ABS1X1J3_9GAMM</name>
<dbReference type="InterPro" id="IPR030489">
    <property type="entry name" value="TR_Rrf2-type_CS"/>
</dbReference>
<dbReference type="RefSeq" id="WP_203169185.1">
    <property type="nucleotide sequence ID" value="NZ_JAEVLS010000004.1"/>
</dbReference>
<dbReference type="SUPFAM" id="SSF46785">
    <property type="entry name" value="Winged helix' DNA-binding domain"/>
    <property type="match status" value="1"/>
</dbReference>
<dbReference type="Gene3D" id="1.10.10.10">
    <property type="entry name" value="Winged helix-like DNA-binding domain superfamily/Winged helix DNA-binding domain"/>
    <property type="match status" value="1"/>
</dbReference>
<dbReference type="InterPro" id="IPR011991">
    <property type="entry name" value="ArsR-like_HTH"/>
</dbReference>